<organism evidence="1 2">
    <name type="scientific">Phytophthora lilii</name>
    <dbReference type="NCBI Taxonomy" id="2077276"/>
    <lineage>
        <taxon>Eukaryota</taxon>
        <taxon>Sar</taxon>
        <taxon>Stramenopiles</taxon>
        <taxon>Oomycota</taxon>
        <taxon>Peronosporomycetes</taxon>
        <taxon>Peronosporales</taxon>
        <taxon>Peronosporaceae</taxon>
        <taxon>Phytophthora</taxon>
    </lineage>
</organism>
<reference evidence="1" key="1">
    <citation type="submission" date="2023-04" db="EMBL/GenBank/DDBJ databases">
        <title>Phytophthora lilii NBRC 32176.</title>
        <authorList>
            <person name="Ichikawa N."/>
            <person name="Sato H."/>
            <person name="Tonouchi N."/>
        </authorList>
    </citation>
    <scope>NUCLEOTIDE SEQUENCE</scope>
    <source>
        <strain evidence="1">NBRC 32176</strain>
    </source>
</reference>
<name>A0A9W6THF8_9STRA</name>
<proteinExistence type="predicted"/>
<evidence type="ECO:0000313" key="1">
    <source>
        <dbReference type="EMBL" id="GMF15196.1"/>
    </source>
</evidence>
<comment type="caution">
    <text evidence="1">The sequence shown here is derived from an EMBL/GenBank/DDBJ whole genome shotgun (WGS) entry which is preliminary data.</text>
</comment>
<dbReference type="AlphaFoldDB" id="A0A9W6THF8"/>
<gene>
    <name evidence="1" type="ORF">Plil01_000516900</name>
</gene>
<sequence>MKNPAWDAGVQQLCQQIFPQLGFQDATLQPVLSKLMVIEAGGWIDKRRDPEPQYAVYSAGANWAMTEVTQGYCLVVVYSLFLPPKQPFRGPPRGRTLLRMQLAEAVKLLANDSETDEQVCDEGDAEKDIILALPLSKEYKQRDIEFAGENALSGTDRDRLQFLRSANELLPKEKKLIFFLALIRYSIPIRNLSEQPEATQRASWYTISGTRNNNGVPISLEWTERFYFLNPEREAVPDMGRRR</sequence>
<dbReference type="Proteomes" id="UP001165083">
    <property type="component" value="Unassembled WGS sequence"/>
</dbReference>
<accession>A0A9W6THF8</accession>
<keyword evidence="2" id="KW-1185">Reference proteome</keyword>
<protein>
    <submittedName>
        <fullName evidence="1">Unnamed protein product</fullName>
    </submittedName>
</protein>
<evidence type="ECO:0000313" key="2">
    <source>
        <dbReference type="Proteomes" id="UP001165083"/>
    </source>
</evidence>
<dbReference type="EMBL" id="BSXW01000217">
    <property type="protein sequence ID" value="GMF15196.1"/>
    <property type="molecule type" value="Genomic_DNA"/>
</dbReference>